<dbReference type="Gene3D" id="3.90.1150.10">
    <property type="entry name" value="Aspartate Aminotransferase, domain 1"/>
    <property type="match status" value="1"/>
</dbReference>
<dbReference type="PANTHER" id="PTHR30244:SF36">
    <property type="entry name" value="3-OXO-GLUCOSE-6-PHOSPHATE:GLUTAMATE AMINOTRANSFERASE"/>
    <property type="match status" value="1"/>
</dbReference>
<dbReference type="Gene3D" id="3.40.640.10">
    <property type="entry name" value="Type I PLP-dependent aspartate aminotransferase-like (Major domain)"/>
    <property type="match status" value="1"/>
</dbReference>
<reference evidence="6 7" key="1">
    <citation type="journal article" date="2016" name="Nat. Commun.">
        <title>Thousands of microbial genomes shed light on interconnected biogeochemical processes in an aquifer system.</title>
        <authorList>
            <person name="Anantharaman K."/>
            <person name="Brown C.T."/>
            <person name="Hug L.A."/>
            <person name="Sharon I."/>
            <person name="Castelle C.J."/>
            <person name="Probst A.J."/>
            <person name="Thomas B.C."/>
            <person name="Singh A."/>
            <person name="Wilkins M.J."/>
            <person name="Karaoz U."/>
            <person name="Brodie E.L."/>
            <person name="Williams K.H."/>
            <person name="Hubbard S.S."/>
            <person name="Banfield J.F."/>
        </authorList>
    </citation>
    <scope>NUCLEOTIDE SEQUENCE [LARGE SCALE GENOMIC DNA]</scope>
</reference>
<dbReference type="InterPro" id="IPR015421">
    <property type="entry name" value="PyrdxlP-dep_Trfase_major"/>
</dbReference>
<proteinExistence type="inferred from homology"/>
<dbReference type="SUPFAM" id="SSF53383">
    <property type="entry name" value="PLP-dependent transferases"/>
    <property type="match status" value="1"/>
</dbReference>
<sequence length="369" mass="41387">MKINFVDLHKQYQSIKTQIDDAIKSTLSQTDFILGQGVEEFEQSFAEFCQAKYAVGVASGTDALFLSLKALGIGPGDEVITQANTFVASAYAISMTGATPVLVDINTHTYNLEASTVEKAITKRTKAILPVHLYGQATYMIPLLKLARKYKLQIVEDACQAHGAISSGKKVGSFGIAAAFSFYPGKNLGAYGDAGAITTSNHSLYNKILKLRNYGQKEKYHHLVLGYNSRLDTLQARILSVKLRHLNQWNRLRIQHAKFYNQKLSTLNPFVITPIVHQNVSSVYHLYVLQVKMRNQLLRFLNERGVNALIHYPIPIHLQPAYKGLGYKKGDFPVTEQLCQNIISLPMYPELTTKEIEYTCQTIADFYQK</sequence>
<dbReference type="InterPro" id="IPR000653">
    <property type="entry name" value="DegT/StrS_aminotransferase"/>
</dbReference>
<name>A0A1F7K257_9BACT</name>
<gene>
    <name evidence="6" type="ORF">A2209_05000</name>
</gene>
<evidence type="ECO:0008006" key="8">
    <source>
        <dbReference type="Google" id="ProtNLM"/>
    </source>
</evidence>
<keyword evidence="1 4" id="KW-0663">Pyridoxal phosphate</keyword>
<evidence type="ECO:0000256" key="4">
    <source>
        <dbReference type="PIRSR" id="PIRSR000390-2"/>
    </source>
</evidence>
<comment type="similarity">
    <text evidence="2 5">Belongs to the DegT/DnrJ/EryC1 family.</text>
</comment>
<organism evidence="6 7">
    <name type="scientific">Candidatus Roizmanbacteria bacterium RIFOXYA1_FULL_41_12</name>
    <dbReference type="NCBI Taxonomy" id="1802082"/>
    <lineage>
        <taxon>Bacteria</taxon>
        <taxon>Candidatus Roizmaniibacteriota</taxon>
    </lineage>
</organism>
<dbReference type="AlphaFoldDB" id="A0A1F7K257"/>
<dbReference type="PANTHER" id="PTHR30244">
    <property type="entry name" value="TRANSAMINASE"/>
    <property type="match status" value="1"/>
</dbReference>
<evidence type="ECO:0000256" key="5">
    <source>
        <dbReference type="RuleBase" id="RU004508"/>
    </source>
</evidence>
<comment type="caution">
    <text evidence="6">The sequence shown here is derived from an EMBL/GenBank/DDBJ whole genome shotgun (WGS) entry which is preliminary data.</text>
</comment>
<dbReference type="InterPro" id="IPR015422">
    <property type="entry name" value="PyrdxlP-dep_Trfase_small"/>
</dbReference>
<evidence type="ECO:0000256" key="3">
    <source>
        <dbReference type="PIRSR" id="PIRSR000390-1"/>
    </source>
</evidence>
<dbReference type="GO" id="GO:0000271">
    <property type="term" value="P:polysaccharide biosynthetic process"/>
    <property type="evidence" value="ECO:0007669"/>
    <property type="project" value="TreeGrafter"/>
</dbReference>
<feature type="active site" description="Proton acceptor" evidence="3">
    <location>
        <position position="186"/>
    </location>
</feature>
<dbReference type="Proteomes" id="UP000178450">
    <property type="component" value="Unassembled WGS sequence"/>
</dbReference>
<feature type="modified residue" description="N6-(pyridoxal phosphate)lysine" evidence="4">
    <location>
        <position position="186"/>
    </location>
</feature>
<dbReference type="EMBL" id="MGBG01000025">
    <property type="protein sequence ID" value="OGK61960.1"/>
    <property type="molecule type" value="Genomic_DNA"/>
</dbReference>
<evidence type="ECO:0000313" key="7">
    <source>
        <dbReference type="Proteomes" id="UP000178450"/>
    </source>
</evidence>
<dbReference type="CDD" id="cd00616">
    <property type="entry name" value="AHBA_syn"/>
    <property type="match status" value="1"/>
</dbReference>
<dbReference type="FunFam" id="3.40.640.10:FF:000089">
    <property type="entry name" value="Aminotransferase, DegT/DnrJ/EryC1/StrS family"/>
    <property type="match status" value="1"/>
</dbReference>
<dbReference type="GO" id="GO:0008483">
    <property type="term" value="F:transaminase activity"/>
    <property type="evidence" value="ECO:0007669"/>
    <property type="project" value="TreeGrafter"/>
</dbReference>
<accession>A0A1F7K257</accession>
<dbReference type="InterPro" id="IPR015424">
    <property type="entry name" value="PyrdxlP-dep_Trfase"/>
</dbReference>
<evidence type="ECO:0000256" key="1">
    <source>
        <dbReference type="ARBA" id="ARBA00022898"/>
    </source>
</evidence>
<dbReference type="Pfam" id="PF01041">
    <property type="entry name" value="DegT_DnrJ_EryC1"/>
    <property type="match status" value="1"/>
</dbReference>
<evidence type="ECO:0000313" key="6">
    <source>
        <dbReference type="EMBL" id="OGK61960.1"/>
    </source>
</evidence>
<protein>
    <recommendedName>
        <fullName evidence="8">Erythromycin biosynthesis sensory transduction protein eryC1</fullName>
    </recommendedName>
</protein>
<dbReference type="GO" id="GO:0030170">
    <property type="term" value="F:pyridoxal phosphate binding"/>
    <property type="evidence" value="ECO:0007669"/>
    <property type="project" value="UniProtKB-ARBA"/>
</dbReference>
<dbReference type="PIRSF" id="PIRSF000390">
    <property type="entry name" value="PLP_StrS"/>
    <property type="match status" value="1"/>
</dbReference>
<evidence type="ECO:0000256" key="2">
    <source>
        <dbReference type="ARBA" id="ARBA00037999"/>
    </source>
</evidence>